<dbReference type="SUPFAM" id="SSF49313">
    <property type="entry name" value="Cadherin-like"/>
    <property type="match status" value="1"/>
</dbReference>
<evidence type="ECO:0000313" key="1">
    <source>
        <dbReference type="EMBL" id="SVC59353.1"/>
    </source>
</evidence>
<proteinExistence type="predicted"/>
<dbReference type="AlphaFoldDB" id="A0A382NDT4"/>
<dbReference type="PROSITE" id="PS51257">
    <property type="entry name" value="PROKAR_LIPOPROTEIN"/>
    <property type="match status" value="1"/>
</dbReference>
<name>A0A382NDT4_9ZZZZ</name>
<evidence type="ECO:0008006" key="2">
    <source>
        <dbReference type="Google" id="ProtNLM"/>
    </source>
</evidence>
<feature type="non-terminal residue" evidence="1">
    <location>
        <position position="305"/>
    </location>
</feature>
<dbReference type="InterPro" id="IPR015919">
    <property type="entry name" value="Cadherin-like_sf"/>
</dbReference>
<sequence>MKNILYIILISLFSLTVISCSSSDESASTTTDTTAPILAEVTAVTALTNDTTPAYTFSSTEAGTITYGGSCTSSTTSASSGNNAITFNTLSIGTYDNCTVMVTDNALNSSSNLPVSTFTVDNTTITVSSSASDNATVTFGQSYQYQLTTSGTYSGTITYSLSNEPDNMTISSSGLVEWTPTKASQITTHSNITITITTASGYVLTETYDLIVSGTCTTGNVLSIWSGDQRSSTDSSNLLGNVTAYTDNSSSVKTASENYNFSGGSGTITHGPTPTATTGNVFFYNQYDNTTHLYLFYMFGVKGNS</sequence>
<reference evidence="1" key="1">
    <citation type="submission" date="2018-05" db="EMBL/GenBank/DDBJ databases">
        <authorList>
            <person name="Lanie J.A."/>
            <person name="Ng W.-L."/>
            <person name="Kazmierczak K.M."/>
            <person name="Andrzejewski T.M."/>
            <person name="Davidsen T.M."/>
            <person name="Wayne K.J."/>
            <person name="Tettelin H."/>
            <person name="Glass J.I."/>
            <person name="Rusch D."/>
            <person name="Podicherti R."/>
            <person name="Tsui H.-C.T."/>
            <person name="Winkler M.E."/>
        </authorList>
    </citation>
    <scope>NUCLEOTIDE SEQUENCE</scope>
</reference>
<accession>A0A382NDT4</accession>
<gene>
    <name evidence="1" type="ORF">METZ01_LOCUS312207</name>
</gene>
<dbReference type="EMBL" id="UINC01099803">
    <property type="protein sequence ID" value="SVC59353.1"/>
    <property type="molecule type" value="Genomic_DNA"/>
</dbReference>
<dbReference type="GO" id="GO:0005509">
    <property type="term" value="F:calcium ion binding"/>
    <property type="evidence" value="ECO:0007669"/>
    <property type="project" value="InterPro"/>
</dbReference>
<dbReference type="GO" id="GO:0016020">
    <property type="term" value="C:membrane"/>
    <property type="evidence" value="ECO:0007669"/>
    <property type="project" value="InterPro"/>
</dbReference>
<organism evidence="1">
    <name type="scientific">marine metagenome</name>
    <dbReference type="NCBI Taxonomy" id="408172"/>
    <lineage>
        <taxon>unclassified sequences</taxon>
        <taxon>metagenomes</taxon>
        <taxon>ecological metagenomes</taxon>
    </lineage>
</organism>
<protein>
    <recommendedName>
        <fullName evidence="2">Dystroglycan-type cadherin-like domain-containing protein</fullName>
    </recommendedName>
</protein>